<feature type="domain" description="HTH merR-type" evidence="1">
    <location>
        <begin position="2"/>
        <end position="52"/>
    </location>
</feature>
<proteinExistence type="predicted"/>
<dbReference type="AlphaFoldDB" id="A0A1W1C2A1"/>
<evidence type="ECO:0000313" key="2">
    <source>
        <dbReference type="EMBL" id="SFV59874.1"/>
    </source>
</evidence>
<dbReference type="SUPFAM" id="SSF46955">
    <property type="entry name" value="Putative DNA-binding domain"/>
    <property type="match status" value="1"/>
</dbReference>
<organism evidence="2">
    <name type="scientific">hydrothermal vent metagenome</name>
    <dbReference type="NCBI Taxonomy" id="652676"/>
    <lineage>
        <taxon>unclassified sequences</taxon>
        <taxon>metagenomes</taxon>
        <taxon>ecological metagenomes</taxon>
    </lineage>
</organism>
<evidence type="ECO:0000259" key="1">
    <source>
        <dbReference type="Pfam" id="PF13411"/>
    </source>
</evidence>
<dbReference type="InterPro" id="IPR000551">
    <property type="entry name" value="MerR-type_HTH_dom"/>
</dbReference>
<dbReference type="EMBL" id="FPHJ01000027">
    <property type="protein sequence ID" value="SFV59874.1"/>
    <property type="molecule type" value="Genomic_DNA"/>
</dbReference>
<dbReference type="GO" id="GO:0003677">
    <property type="term" value="F:DNA binding"/>
    <property type="evidence" value="ECO:0007669"/>
    <property type="project" value="InterPro"/>
</dbReference>
<protein>
    <recommendedName>
        <fullName evidence="1">HTH merR-type domain-containing protein</fullName>
    </recommendedName>
</protein>
<sequence length="84" mass="10363">MIRYWQKEFKQLKPKILNNQRRYQKKDISLILEIKELLYNEKLTIQGALKRLDKDNKITEPLENDTDKIYIKKELENILQFIRQ</sequence>
<name>A0A1W1C2A1_9ZZZZ</name>
<dbReference type="GO" id="GO:0006355">
    <property type="term" value="P:regulation of DNA-templated transcription"/>
    <property type="evidence" value="ECO:0007669"/>
    <property type="project" value="InterPro"/>
</dbReference>
<dbReference type="InterPro" id="IPR009061">
    <property type="entry name" value="DNA-bd_dom_put_sf"/>
</dbReference>
<gene>
    <name evidence="2" type="ORF">MNB_SUP05-5-651</name>
</gene>
<dbReference type="Pfam" id="PF13411">
    <property type="entry name" value="MerR_1"/>
    <property type="match status" value="1"/>
</dbReference>
<reference evidence="2" key="1">
    <citation type="submission" date="2016-10" db="EMBL/GenBank/DDBJ databases">
        <authorList>
            <person name="de Groot N.N."/>
        </authorList>
    </citation>
    <scope>NUCLEOTIDE SEQUENCE</scope>
</reference>
<dbReference type="Gene3D" id="1.10.1660.10">
    <property type="match status" value="1"/>
</dbReference>
<accession>A0A1W1C2A1</accession>